<reference evidence="3 4" key="1">
    <citation type="submission" date="2015-09" db="EMBL/GenBank/DDBJ databases">
        <title>Draft genome of the parasitic nematode Teladorsagia circumcincta isolate WARC Sus (inbred).</title>
        <authorList>
            <person name="Mitreva M."/>
        </authorList>
    </citation>
    <scope>NUCLEOTIDE SEQUENCE [LARGE SCALE GENOMIC DNA]</scope>
    <source>
        <strain evidence="3 4">S</strain>
    </source>
</reference>
<organism evidence="3 4">
    <name type="scientific">Teladorsagia circumcincta</name>
    <name type="common">Brown stomach worm</name>
    <name type="synonym">Ostertagia circumcincta</name>
    <dbReference type="NCBI Taxonomy" id="45464"/>
    <lineage>
        <taxon>Eukaryota</taxon>
        <taxon>Metazoa</taxon>
        <taxon>Ecdysozoa</taxon>
        <taxon>Nematoda</taxon>
        <taxon>Chromadorea</taxon>
        <taxon>Rhabditida</taxon>
        <taxon>Rhabditina</taxon>
        <taxon>Rhabditomorpha</taxon>
        <taxon>Strongyloidea</taxon>
        <taxon>Trichostrongylidae</taxon>
        <taxon>Teladorsagia</taxon>
    </lineage>
</organism>
<evidence type="ECO:0000313" key="4">
    <source>
        <dbReference type="Proteomes" id="UP000230423"/>
    </source>
</evidence>
<dbReference type="InterPro" id="IPR051387">
    <property type="entry name" value="BAF"/>
</dbReference>
<dbReference type="Gene3D" id="1.10.150.40">
    <property type="entry name" value="Barrier-to-autointegration factor, BAF"/>
    <property type="match status" value="1"/>
</dbReference>
<dbReference type="OrthoDB" id="9997163at2759"/>
<evidence type="ECO:0000313" key="3">
    <source>
        <dbReference type="EMBL" id="PIO61939.1"/>
    </source>
</evidence>
<dbReference type="Pfam" id="PF02961">
    <property type="entry name" value="SAM_BAF"/>
    <property type="match status" value="1"/>
</dbReference>
<keyword evidence="4" id="KW-1185">Reference proteome</keyword>
<proteinExistence type="predicted"/>
<keyword evidence="2" id="KW-0539">Nucleus</keyword>
<dbReference type="SMART" id="SM01023">
    <property type="entry name" value="BAF"/>
    <property type="match status" value="1"/>
</dbReference>
<evidence type="ECO:0000256" key="1">
    <source>
        <dbReference type="ARBA" id="ARBA00004123"/>
    </source>
</evidence>
<protein>
    <submittedName>
        <fullName evidence="3">Barrier to autointegration factor</fullName>
    </submittedName>
</protein>
<dbReference type="InterPro" id="IPR036617">
    <property type="entry name" value="BAF_sf"/>
</dbReference>
<feature type="non-terminal residue" evidence="3">
    <location>
        <position position="91"/>
    </location>
</feature>
<gene>
    <name evidence="3" type="ORF">TELCIR_16522</name>
</gene>
<dbReference type="EMBL" id="KZ352800">
    <property type="protein sequence ID" value="PIO61939.1"/>
    <property type="molecule type" value="Genomic_DNA"/>
</dbReference>
<dbReference type="GO" id="GO:0000793">
    <property type="term" value="C:condensed chromosome"/>
    <property type="evidence" value="ECO:0007669"/>
    <property type="project" value="TreeGrafter"/>
</dbReference>
<evidence type="ECO:0000256" key="2">
    <source>
        <dbReference type="ARBA" id="ARBA00023242"/>
    </source>
</evidence>
<dbReference type="InterPro" id="IPR004122">
    <property type="entry name" value="BAF_prot"/>
</dbReference>
<dbReference type="Proteomes" id="UP000230423">
    <property type="component" value="Unassembled WGS sequence"/>
</dbReference>
<sequence>TTEMSTQKHRGFVGEPVGEKKVTAVPGIGPAYSARLSEAGTDKAYNLVGQYLAQNKDQASFTASLRFFGKHINLNTREEAVEAVRMSDGVE</sequence>
<dbReference type="GO" id="GO:0003677">
    <property type="term" value="F:DNA binding"/>
    <property type="evidence" value="ECO:0007669"/>
    <property type="project" value="InterPro"/>
</dbReference>
<dbReference type="GO" id="GO:0005634">
    <property type="term" value="C:nucleus"/>
    <property type="evidence" value="ECO:0007669"/>
    <property type="project" value="UniProtKB-SubCell"/>
</dbReference>
<accession>A0A2G9TV83</accession>
<dbReference type="SUPFAM" id="SSF47798">
    <property type="entry name" value="Barrier-to-autointegration factor, BAF"/>
    <property type="match status" value="1"/>
</dbReference>
<feature type="non-terminal residue" evidence="3">
    <location>
        <position position="1"/>
    </location>
</feature>
<comment type="subcellular location">
    <subcellularLocation>
        <location evidence="1">Nucleus</location>
    </subcellularLocation>
</comment>
<name>A0A2G9TV83_TELCI</name>
<dbReference type="GO" id="GO:0051276">
    <property type="term" value="P:chromosome organization"/>
    <property type="evidence" value="ECO:0007669"/>
    <property type="project" value="TreeGrafter"/>
</dbReference>
<dbReference type="PANTHER" id="PTHR47507:SF6">
    <property type="entry name" value="BARRIER-TO-AUTOINTEGRATION FACTOR"/>
    <property type="match status" value="1"/>
</dbReference>
<dbReference type="AlphaFoldDB" id="A0A2G9TV83"/>
<dbReference type="PANTHER" id="PTHR47507">
    <property type="entry name" value="BARRIER TO AUTOINTEGRATION FACTOR 2"/>
    <property type="match status" value="1"/>
</dbReference>